<dbReference type="EMBL" id="CP001390">
    <property type="protein sequence ID" value="ACM20856.1"/>
    <property type="molecule type" value="Genomic_DNA"/>
</dbReference>
<evidence type="ECO:0000313" key="7">
    <source>
        <dbReference type="EMBL" id="ACM20856.1"/>
    </source>
</evidence>
<dbReference type="PIRSF" id="PIRSF006324">
    <property type="entry name" value="LeuE"/>
    <property type="match status" value="1"/>
</dbReference>
<dbReference type="HOGENOM" id="CLU_1298881_0_0_7"/>
<evidence type="ECO:0000256" key="1">
    <source>
        <dbReference type="ARBA" id="ARBA00004651"/>
    </source>
</evidence>
<dbReference type="Pfam" id="PF01810">
    <property type="entry name" value="LysE"/>
    <property type="match status" value="1"/>
</dbReference>
<accession>B9M076</accession>
<sequence length="206" mass="22071">MFEIHNYIGFITAILLFQLVPGPGTVAILNATARSGRLAGMGAVLGTLAGDLVYMVAAVSGLAALLTASPVLFSVVRLAGIAYLCRFGWTLLRSATTSNVQETCSVPSVRRSFHQAFVVGLTNPKVIIFFMSFFPLFMTSSTSSVTLVIMMAHVSLLCLVYQTLLVFVGDQLAKRLTGMEKVRRCTTRLAGAALIVFGIKLALESD</sequence>
<evidence type="ECO:0000256" key="5">
    <source>
        <dbReference type="ARBA" id="ARBA00023136"/>
    </source>
</evidence>
<feature type="transmembrane region" description="Helical" evidence="6">
    <location>
        <begin position="144"/>
        <end position="164"/>
    </location>
</feature>
<keyword evidence="5 6" id="KW-0472">Membrane</keyword>
<evidence type="ECO:0000256" key="4">
    <source>
        <dbReference type="ARBA" id="ARBA00022989"/>
    </source>
</evidence>
<dbReference type="GO" id="GO:0015171">
    <property type="term" value="F:amino acid transmembrane transporter activity"/>
    <property type="evidence" value="ECO:0007669"/>
    <property type="project" value="TreeGrafter"/>
</dbReference>
<dbReference type="STRING" id="316067.Geob_2504"/>
<comment type="subcellular location">
    <subcellularLocation>
        <location evidence="1">Cell membrane</location>
        <topology evidence="1">Multi-pass membrane protein</topology>
    </subcellularLocation>
</comment>
<evidence type="ECO:0000256" key="6">
    <source>
        <dbReference type="SAM" id="Phobius"/>
    </source>
</evidence>
<dbReference type="GO" id="GO:0005886">
    <property type="term" value="C:plasma membrane"/>
    <property type="evidence" value="ECO:0007669"/>
    <property type="project" value="UniProtKB-SubCell"/>
</dbReference>
<reference evidence="7 8" key="1">
    <citation type="submission" date="2009-01" db="EMBL/GenBank/DDBJ databases">
        <title>Complete sequence of Geobacter sp. FRC-32.</title>
        <authorList>
            <consortium name="US DOE Joint Genome Institute"/>
            <person name="Lucas S."/>
            <person name="Copeland A."/>
            <person name="Lapidus A."/>
            <person name="Glavina del Rio T."/>
            <person name="Dalin E."/>
            <person name="Tice H."/>
            <person name="Bruce D."/>
            <person name="Goodwin L."/>
            <person name="Pitluck S."/>
            <person name="Saunders E."/>
            <person name="Brettin T."/>
            <person name="Detter J.C."/>
            <person name="Han C."/>
            <person name="Larimer F."/>
            <person name="Land M."/>
            <person name="Hauser L."/>
            <person name="Kyrpides N."/>
            <person name="Ovchinnikova G."/>
            <person name="Kostka J."/>
            <person name="Richardson P."/>
        </authorList>
    </citation>
    <scope>NUCLEOTIDE SEQUENCE [LARGE SCALE GENOMIC DNA]</scope>
    <source>
        <strain evidence="8">DSM 22248 / JCM 15807 / FRC-32</strain>
    </source>
</reference>
<dbReference type="Proteomes" id="UP000007721">
    <property type="component" value="Chromosome"/>
</dbReference>
<dbReference type="AlphaFoldDB" id="B9M076"/>
<evidence type="ECO:0000256" key="2">
    <source>
        <dbReference type="ARBA" id="ARBA00022475"/>
    </source>
</evidence>
<keyword evidence="3 6" id="KW-0812">Transmembrane</keyword>
<keyword evidence="8" id="KW-1185">Reference proteome</keyword>
<gene>
    <name evidence="7" type="ordered locus">Geob_2504</name>
</gene>
<organism evidence="7 8">
    <name type="scientific">Geotalea daltonii (strain DSM 22248 / JCM 15807 / FRC-32)</name>
    <name type="common">Geobacter daltonii</name>
    <dbReference type="NCBI Taxonomy" id="316067"/>
    <lineage>
        <taxon>Bacteria</taxon>
        <taxon>Pseudomonadati</taxon>
        <taxon>Thermodesulfobacteriota</taxon>
        <taxon>Desulfuromonadia</taxon>
        <taxon>Geobacterales</taxon>
        <taxon>Geobacteraceae</taxon>
        <taxon>Geotalea</taxon>
    </lineage>
</organism>
<dbReference type="eggNOG" id="COG1280">
    <property type="taxonomic scope" value="Bacteria"/>
</dbReference>
<name>B9M076_GEODF</name>
<dbReference type="PANTHER" id="PTHR30086:SF20">
    <property type="entry name" value="ARGININE EXPORTER PROTEIN ARGO-RELATED"/>
    <property type="match status" value="1"/>
</dbReference>
<feature type="transmembrane region" description="Helical" evidence="6">
    <location>
        <begin position="41"/>
        <end position="65"/>
    </location>
</feature>
<proteinExistence type="predicted"/>
<evidence type="ECO:0000256" key="3">
    <source>
        <dbReference type="ARBA" id="ARBA00022692"/>
    </source>
</evidence>
<dbReference type="PANTHER" id="PTHR30086">
    <property type="entry name" value="ARGININE EXPORTER PROTEIN ARGO"/>
    <property type="match status" value="1"/>
</dbReference>
<feature type="transmembrane region" description="Helical" evidence="6">
    <location>
        <begin position="6"/>
        <end position="29"/>
    </location>
</feature>
<keyword evidence="2" id="KW-1003">Cell membrane</keyword>
<dbReference type="RefSeq" id="WP_012647585.1">
    <property type="nucleotide sequence ID" value="NC_011979.1"/>
</dbReference>
<dbReference type="OrthoDB" id="9807053at2"/>
<feature type="transmembrane region" description="Helical" evidence="6">
    <location>
        <begin position="113"/>
        <end position="138"/>
    </location>
</feature>
<evidence type="ECO:0000313" key="8">
    <source>
        <dbReference type="Proteomes" id="UP000007721"/>
    </source>
</evidence>
<dbReference type="InterPro" id="IPR001123">
    <property type="entry name" value="LeuE-type"/>
</dbReference>
<protein>
    <submittedName>
        <fullName evidence="7">Membrane protein, LysE superfamily</fullName>
    </submittedName>
</protein>
<keyword evidence="4 6" id="KW-1133">Transmembrane helix</keyword>
<dbReference type="KEGG" id="geo:Geob_2504"/>